<dbReference type="EnsemblPlants" id="Pp3c7_2940V3.1">
    <property type="protein sequence ID" value="Pp3c7_2940V3.1"/>
    <property type="gene ID" value="Pp3c7_2940"/>
</dbReference>
<evidence type="ECO:0000313" key="3">
    <source>
        <dbReference type="EMBL" id="PNR50641.1"/>
    </source>
</evidence>
<keyword evidence="5" id="KW-1185">Reference proteome</keyword>
<gene>
    <name evidence="4" type="primary">LOC112285192</name>
    <name evidence="3" type="ORF">PHYPA_009827</name>
</gene>
<dbReference type="OrthoDB" id="273452at2759"/>
<dbReference type="InterPro" id="IPR044294">
    <property type="entry name" value="Lipase-like"/>
</dbReference>
<dbReference type="AlphaFoldDB" id="A0A2K1KA46"/>
<dbReference type="Gramene" id="Pp3c7_2940V3.5">
    <property type="protein sequence ID" value="Pp3c7_2940V3.5"/>
    <property type="gene ID" value="Pp3c7_2940"/>
</dbReference>
<evidence type="ECO:0000256" key="1">
    <source>
        <dbReference type="SAM" id="MobiDB-lite"/>
    </source>
</evidence>
<feature type="region of interest" description="Disordered" evidence="1">
    <location>
        <begin position="150"/>
        <end position="171"/>
    </location>
</feature>
<dbReference type="EnsemblPlants" id="Pp3c7_2940V3.5">
    <property type="protein sequence ID" value="Pp3c7_2940V3.5"/>
    <property type="gene ID" value="Pp3c7_2940"/>
</dbReference>
<dbReference type="Gene3D" id="3.40.50.1820">
    <property type="entry name" value="alpha/beta hydrolase"/>
    <property type="match status" value="1"/>
</dbReference>
<evidence type="ECO:0000313" key="5">
    <source>
        <dbReference type="Proteomes" id="UP000006727"/>
    </source>
</evidence>
<dbReference type="KEGG" id="ppp:112285192"/>
<dbReference type="SUPFAM" id="SSF53474">
    <property type="entry name" value="alpha/beta-Hydrolases"/>
    <property type="match status" value="1"/>
</dbReference>
<dbReference type="InterPro" id="IPR029058">
    <property type="entry name" value="AB_hydrolase_fold"/>
</dbReference>
<reference evidence="3 5" key="1">
    <citation type="journal article" date="2008" name="Science">
        <title>The Physcomitrella genome reveals evolutionary insights into the conquest of land by plants.</title>
        <authorList>
            <person name="Rensing S."/>
            <person name="Lang D."/>
            <person name="Zimmer A."/>
            <person name="Terry A."/>
            <person name="Salamov A."/>
            <person name="Shapiro H."/>
            <person name="Nishiyama T."/>
            <person name="Perroud P.-F."/>
            <person name="Lindquist E."/>
            <person name="Kamisugi Y."/>
            <person name="Tanahashi T."/>
            <person name="Sakakibara K."/>
            <person name="Fujita T."/>
            <person name="Oishi K."/>
            <person name="Shin-I T."/>
            <person name="Kuroki Y."/>
            <person name="Toyoda A."/>
            <person name="Suzuki Y."/>
            <person name="Hashimoto A."/>
            <person name="Yamaguchi K."/>
            <person name="Sugano A."/>
            <person name="Kohara Y."/>
            <person name="Fujiyama A."/>
            <person name="Anterola A."/>
            <person name="Aoki S."/>
            <person name="Ashton N."/>
            <person name="Barbazuk W.B."/>
            <person name="Barker E."/>
            <person name="Bennetzen J."/>
            <person name="Bezanilla M."/>
            <person name="Blankenship R."/>
            <person name="Cho S.H."/>
            <person name="Dutcher S."/>
            <person name="Estelle M."/>
            <person name="Fawcett J.A."/>
            <person name="Gundlach H."/>
            <person name="Hanada K."/>
            <person name="Heyl A."/>
            <person name="Hicks K.A."/>
            <person name="Hugh J."/>
            <person name="Lohr M."/>
            <person name="Mayer K."/>
            <person name="Melkozernov A."/>
            <person name="Murata T."/>
            <person name="Nelson D."/>
            <person name="Pils B."/>
            <person name="Prigge M."/>
            <person name="Reiss B."/>
            <person name="Renner T."/>
            <person name="Rombauts S."/>
            <person name="Rushton P."/>
            <person name="Sanderfoot A."/>
            <person name="Schween G."/>
            <person name="Shiu S.-H."/>
            <person name="Stueber K."/>
            <person name="Theodoulou F.L."/>
            <person name="Tu H."/>
            <person name="Van de Peer Y."/>
            <person name="Verrier P.J."/>
            <person name="Waters E."/>
            <person name="Wood A."/>
            <person name="Yang L."/>
            <person name="Cove D."/>
            <person name="Cuming A."/>
            <person name="Hasebe M."/>
            <person name="Lucas S."/>
            <person name="Mishler D.B."/>
            <person name="Reski R."/>
            <person name="Grigoriev I."/>
            <person name="Quatrano R.S."/>
            <person name="Boore J.L."/>
        </authorList>
    </citation>
    <scope>NUCLEOTIDE SEQUENCE [LARGE SCALE GENOMIC DNA]</scope>
    <source>
        <strain evidence="4 5">cv. Gransden 2004</strain>
    </source>
</reference>
<sequence length="403" mass="43888">MATHSQPGCFSMVPISVSSRFSRKSSHRGDVEEAAEGETKLSSVLRGGRSGVKPVHLVILVNGIAGSADNWKFAAEQFNKKLTDEVVVHCSSSNSAFKTFNGVDVMGERLADEVSEVVKNNPGVSKVSFVGHSLGGLTLRYAIGKLYDPPGGRSVRQEKSESSTTNSEKGRIKGITQSHATIAGLEPINFITLATPHLGCRGNQYLPFLFGFAALETIAPLVSHWFIGNTGKHLFLSDGDKDKKPLLQRMVTDCDEGKFLSALKSFKKRSAYANVCGDRMVGWRTASIRKAAEMPDPLHEGLDSKYSHVVREEDVPVVAKGSSENQNSKPEEISACDAAEEEMVAGLQQVPWWRVDVSFSKAKATYQAHNLIQVKTASAHGEGADVIEHIIDKHFSEYLVRDT</sequence>
<dbReference type="PaxDb" id="3218-PP1S136_123V6.1"/>
<dbReference type="Proteomes" id="UP000006727">
    <property type="component" value="Chromosome 7"/>
</dbReference>
<dbReference type="FunFam" id="3.40.50.1820:FF:000180">
    <property type="entry name" value="Putative lipase ROG1"/>
    <property type="match status" value="1"/>
</dbReference>
<reference evidence="3 5" key="2">
    <citation type="journal article" date="2018" name="Plant J.">
        <title>The Physcomitrella patens chromosome-scale assembly reveals moss genome structure and evolution.</title>
        <authorList>
            <person name="Lang D."/>
            <person name="Ullrich K.K."/>
            <person name="Murat F."/>
            <person name="Fuchs J."/>
            <person name="Jenkins J."/>
            <person name="Haas F.B."/>
            <person name="Piednoel M."/>
            <person name="Gundlach H."/>
            <person name="Van Bel M."/>
            <person name="Meyberg R."/>
            <person name="Vives C."/>
            <person name="Morata J."/>
            <person name="Symeonidi A."/>
            <person name="Hiss M."/>
            <person name="Muchero W."/>
            <person name="Kamisugi Y."/>
            <person name="Saleh O."/>
            <person name="Blanc G."/>
            <person name="Decker E.L."/>
            <person name="van Gessel N."/>
            <person name="Grimwood J."/>
            <person name="Hayes R.D."/>
            <person name="Graham S.W."/>
            <person name="Gunter L.E."/>
            <person name="McDaniel S.F."/>
            <person name="Hoernstein S.N.W."/>
            <person name="Larsson A."/>
            <person name="Li F.W."/>
            <person name="Perroud P.F."/>
            <person name="Phillips J."/>
            <person name="Ranjan P."/>
            <person name="Rokshar D.S."/>
            <person name="Rothfels C.J."/>
            <person name="Schneider L."/>
            <person name="Shu S."/>
            <person name="Stevenson D.W."/>
            <person name="Thummler F."/>
            <person name="Tillich M."/>
            <person name="Villarreal Aguilar J.C."/>
            <person name="Widiez T."/>
            <person name="Wong G.K."/>
            <person name="Wymore A."/>
            <person name="Zhang Y."/>
            <person name="Zimmer A.D."/>
            <person name="Quatrano R.S."/>
            <person name="Mayer K.F.X."/>
            <person name="Goodstein D."/>
            <person name="Casacuberta J.M."/>
            <person name="Vandepoele K."/>
            <person name="Reski R."/>
            <person name="Cuming A.C."/>
            <person name="Tuskan G.A."/>
            <person name="Maumus F."/>
            <person name="Salse J."/>
            <person name="Schmutz J."/>
            <person name="Rensing S.A."/>
        </authorList>
    </citation>
    <scope>NUCLEOTIDE SEQUENCE [LARGE SCALE GENOMIC DNA]</scope>
    <source>
        <strain evidence="4 5">cv. Gransden 2004</strain>
    </source>
</reference>
<dbReference type="PANTHER" id="PTHR12482">
    <property type="entry name" value="LIPASE ROG1-RELATED-RELATED"/>
    <property type="match status" value="1"/>
</dbReference>
<organism evidence="3">
    <name type="scientific">Physcomitrium patens</name>
    <name type="common">Spreading-leaved earth moss</name>
    <name type="synonym">Physcomitrella patens</name>
    <dbReference type="NCBI Taxonomy" id="3218"/>
    <lineage>
        <taxon>Eukaryota</taxon>
        <taxon>Viridiplantae</taxon>
        <taxon>Streptophyta</taxon>
        <taxon>Embryophyta</taxon>
        <taxon>Bryophyta</taxon>
        <taxon>Bryophytina</taxon>
        <taxon>Bryopsida</taxon>
        <taxon>Funariidae</taxon>
        <taxon>Funariales</taxon>
        <taxon>Funariaceae</taxon>
        <taxon>Physcomitrium</taxon>
    </lineage>
</organism>
<accession>A0A2K1KA46</accession>
<dbReference type="GO" id="GO:0006629">
    <property type="term" value="P:lipid metabolic process"/>
    <property type="evidence" value="ECO:0000318"/>
    <property type="project" value="GO_Central"/>
</dbReference>
<proteinExistence type="predicted"/>
<evidence type="ECO:0000259" key="2">
    <source>
        <dbReference type="Pfam" id="PF05057"/>
    </source>
</evidence>
<dbReference type="EMBL" id="ABEU02000007">
    <property type="protein sequence ID" value="PNR50641.1"/>
    <property type="molecule type" value="Genomic_DNA"/>
</dbReference>
<dbReference type="Gramene" id="Pp3c7_2940V3.1">
    <property type="protein sequence ID" value="Pp3c7_2940V3.1"/>
    <property type="gene ID" value="Pp3c7_2940"/>
</dbReference>
<dbReference type="PANTHER" id="PTHR12482:SF4">
    <property type="entry name" value="ALPHA_BETA-HYDROLASES SUPERFAMILY PROTEIN"/>
    <property type="match status" value="1"/>
</dbReference>
<reference evidence="4" key="3">
    <citation type="submission" date="2020-12" db="UniProtKB">
        <authorList>
            <consortium name="EnsemblPlants"/>
        </authorList>
    </citation>
    <scope>IDENTIFICATION</scope>
</reference>
<dbReference type="RefSeq" id="XP_024381592.1">
    <property type="nucleotide sequence ID" value="XM_024525824.2"/>
</dbReference>
<feature type="domain" description="DUF676" evidence="2">
    <location>
        <begin position="53"/>
        <end position="285"/>
    </location>
</feature>
<name>A0A2K1KA46_PHYPA</name>
<dbReference type="FunCoup" id="A0A2K1KA46">
    <property type="interactions" value="783"/>
</dbReference>
<evidence type="ECO:0000313" key="4">
    <source>
        <dbReference type="EnsemblPlants" id="Pp3c7_2940V3.1"/>
    </source>
</evidence>
<protein>
    <recommendedName>
        <fullName evidence="2">DUF676 domain-containing protein</fullName>
    </recommendedName>
</protein>
<dbReference type="Pfam" id="PF05057">
    <property type="entry name" value="DUF676"/>
    <property type="match status" value="1"/>
</dbReference>
<dbReference type="InterPro" id="IPR007751">
    <property type="entry name" value="DUF676_lipase-like"/>
</dbReference>
<dbReference type="GeneID" id="112285192"/>